<dbReference type="STRING" id="158441.A0A226EMY6"/>
<evidence type="ECO:0008006" key="5">
    <source>
        <dbReference type="Google" id="ProtNLM"/>
    </source>
</evidence>
<sequence length="571" mass="60583">MAKSGILFAFISLQLINCLCSGFVIKDSNLLQVQELLQNASRKEIIHAVSNRLSNHFRHLQNPAFPLLPLLPGYPFPDYICYKPTTLETTLLDLPNLKVDLKIDFNKEMVTSGLDSLKDLLTFKVMPSGAVVLFWKISLPLLEMIADYDINLIITDKTDSTKDVTFHIGSTNGQLKSEDYFLSLFAEAKAFPLYEKLMLTQLNWDKHIPEIVWSADWLVETIAADGTHTELINGPGDIGAVLTAIFNLIWGGIVAVDIHCFINYAINDCSVSQLVNEEYTCLKWDIENSPCFNDPRGTSMRLDWGDSLAFETCEEMTTNTATTVVTSPPTTVVTSPSTTVVTSPPTTVVTSPPTTVVTSPSTTVVTSPPTTVVTSPPTTVVTSPSTTVVTSPPTTVVTSPPTTEVTSPSTTVVTSPPTTVVTSPPTTVVTSPPTTVVTSPSTTVVTSPPTTVVTSPPTTVVTSPSTTVVTSPPTTVVTSPPTTVVTSPPTTVVTSPSTTVVTSPPTTVVTSPPTTVVTSPSTTVVTSPPTTVVTSPPTTVVTSPSTTESGASMSGCLGRALIVLISYLALY</sequence>
<dbReference type="EMBL" id="LNIX01000003">
    <property type="protein sequence ID" value="OXA58558.1"/>
    <property type="molecule type" value="Genomic_DNA"/>
</dbReference>
<accession>A0A226EMY6</accession>
<dbReference type="PANTHER" id="PTHR35151">
    <property type="entry name" value="ELONGATION FACTOR 1 BETA CENTRAL ACIDIC REGION EUKARYOTE DOMAIN-CONTAINING PROTEIN"/>
    <property type="match status" value="1"/>
</dbReference>
<keyword evidence="4" id="KW-1185">Reference proteome</keyword>
<comment type="caution">
    <text evidence="3">The sequence shown here is derived from an EMBL/GenBank/DDBJ whole genome shotgun (WGS) entry which is preliminary data.</text>
</comment>
<dbReference type="PANTHER" id="PTHR35151:SF2">
    <property type="entry name" value="ELONGATION FACTOR 1 BETA CENTRAL ACIDIC REGION EUKARYOTE DOMAIN-CONTAINING PROTEIN"/>
    <property type="match status" value="1"/>
</dbReference>
<feature type="chain" id="PRO_5012240279" description="Zonadhesin" evidence="2">
    <location>
        <begin position="22"/>
        <end position="571"/>
    </location>
</feature>
<evidence type="ECO:0000313" key="3">
    <source>
        <dbReference type="EMBL" id="OXA58558.1"/>
    </source>
</evidence>
<dbReference type="Proteomes" id="UP000198287">
    <property type="component" value="Unassembled WGS sequence"/>
</dbReference>
<protein>
    <recommendedName>
        <fullName evidence="5">Zonadhesin</fullName>
    </recommendedName>
</protein>
<dbReference type="AlphaFoldDB" id="A0A226EMY6"/>
<evidence type="ECO:0000256" key="1">
    <source>
        <dbReference type="SAM" id="MobiDB-lite"/>
    </source>
</evidence>
<feature type="signal peptide" evidence="2">
    <location>
        <begin position="1"/>
        <end position="21"/>
    </location>
</feature>
<feature type="compositionally biased region" description="Low complexity" evidence="1">
    <location>
        <begin position="330"/>
        <end position="547"/>
    </location>
</feature>
<organism evidence="3 4">
    <name type="scientific">Folsomia candida</name>
    <name type="common">Springtail</name>
    <dbReference type="NCBI Taxonomy" id="158441"/>
    <lineage>
        <taxon>Eukaryota</taxon>
        <taxon>Metazoa</taxon>
        <taxon>Ecdysozoa</taxon>
        <taxon>Arthropoda</taxon>
        <taxon>Hexapoda</taxon>
        <taxon>Collembola</taxon>
        <taxon>Entomobryomorpha</taxon>
        <taxon>Isotomoidea</taxon>
        <taxon>Isotomidae</taxon>
        <taxon>Proisotominae</taxon>
        <taxon>Folsomia</taxon>
    </lineage>
</organism>
<evidence type="ECO:0000313" key="4">
    <source>
        <dbReference type="Proteomes" id="UP000198287"/>
    </source>
</evidence>
<gene>
    <name evidence="3" type="ORF">Fcan01_06674</name>
</gene>
<keyword evidence="2" id="KW-0732">Signal</keyword>
<proteinExistence type="predicted"/>
<reference evidence="3 4" key="1">
    <citation type="submission" date="2015-12" db="EMBL/GenBank/DDBJ databases">
        <title>The genome of Folsomia candida.</title>
        <authorList>
            <person name="Faddeeva A."/>
            <person name="Derks M.F."/>
            <person name="Anvar Y."/>
            <person name="Smit S."/>
            <person name="Van Straalen N."/>
            <person name="Roelofs D."/>
        </authorList>
    </citation>
    <scope>NUCLEOTIDE SEQUENCE [LARGE SCALE GENOMIC DNA]</scope>
    <source>
        <strain evidence="3 4">VU population</strain>
        <tissue evidence="3">Whole body</tissue>
    </source>
</reference>
<name>A0A226EMY6_FOLCA</name>
<evidence type="ECO:0000256" key="2">
    <source>
        <dbReference type="SAM" id="SignalP"/>
    </source>
</evidence>
<feature type="region of interest" description="Disordered" evidence="1">
    <location>
        <begin position="330"/>
        <end position="552"/>
    </location>
</feature>